<dbReference type="Proteomes" id="UP001500984">
    <property type="component" value="Unassembled WGS sequence"/>
</dbReference>
<dbReference type="EMBL" id="BAAAPZ010000003">
    <property type="protein sequence ID" value="GAA2093157.1"/>
    <property type="molecule type" value="Genomic_DNA"/>
</dbReference>
<organism evidence="2 3">
    <name type="scientific">Brevibacterium salitolerans</name>
    <dbReference type="NCBI Taxonomy" id="1403566"/>
    <lineage>
        <taxon>Bacteria</taxon>
        <taxon>Bacillati</taxon>
        <taxon>Actinomycetota</taxon>
        <taxon>Actinomycetes</taxon>
        <taxon>Micrococcales</taxon>
        <taxon>Brevibacteriaceae</taxon>
        <taxon>Brevibacterium</taxon>
    </lineage>
</organism>
<dbReference type="Gene3D" id="3.10.450.50">
    <property type="match status" value="1"/>
</dbReference>
<gene>
    <name evidence="2" type="ORF">GCM10009823_11350</name>
</gene>
<comment type="caution">
    <text evidence="2">The sequence shown here is derived from an EMBL/GenBank/DDBJ whole genome shotgun (WGS) entry which is preliminary data.</text>
</comment>
<keyword evidence="3" id="KW-1185">Reference proteome</keyword>
<dbReference type="InterPro" id="IPR037401">
    <property type="entry name" value="SnoaL-like"/>
</dbReference>
<proteinExistence type="predicted"/>
<evidence type="ECO:0000313" key="2">
    <source>
        <dbReference type="EMBL" id="GAA2093157.1"/>
    </source>
</evidence>
<evidence type="ECO:0000259" key="1">
    <source>
        <dbReference type="Pfam" id="PF12680"/>
    </source>
</evidence>
<feature type="domain" description="SnoaL-like" evidence="1">
    <location>
        <begin position="16"/>
        <end position="112"/>
    </location>
</feature>
<dbReference type="Pfam" id="PF12680">
    <property type="entry name" value="SnoaL_2"/>
    <property type="match status" value="1"/>
</dbReference>
<dbReference type="InterPro" id="IPR032710">
    <property type="entry name" value="NTF2-like_dom_sf"/>
</dbReference>
<evidence type="ECO:0000313" key="3">
    <source>
        <dbReference type="Proteomes" id="UP001500984"/>
    </source>
</evidence>
<sequence>MSQFQPASRTEERALHYYATVDAGDAEATVALFSSHAVYDRPGYPTLTGEEVAEFYRGARVISSGRHTVTEMVSSGNRVAVRGTFDGVLKDGTEAHEGFADFMRFDEAGLIAARTTYFFRAAV</sequence>
<dbReference type="SUPFAM" id="SSF54427">
    <property type="entry name" value="NTF2-like"/>
    <property type="match status" value="1"/>
</dbReference>
<protein>
    <submittedName>
        <fullName evidence="2">Nuclear transport factor 2 family protein</fullName>
    </submittedName>
</protein>
<reference evidence="2 3" key="1">
    <citation type="journal article" date="2019" name="Int. J. Syst. Evol. Microbiol.">
        <title>The Global Catalogue of Microorganisms (GCM) 10K type strain sequencing project: providing services to taxonomists for standard genome sequencing and annotation.</title>
        <authorList>
            <consortium name="The Broad Institute Genomics Platform"/>
            <consortium name="The Broad Institute Genome Sequencing Center for Infectious Disease"/>
            <person name="Wu L."/>
            <person name="Ma J."/>
        </authorList>
    </citation>
    <scope>NUCLEOTIDE SEQUENCE [LARGE SCALE GENOMIC DNA]</scope>
    <source>
        <strain evidence="2 3">JCM 15900</strain>
    </source>
</reference>
<dbReference type="RefSeq" id="WP_291795281.1">
    <property type="nucleotide sequence ID" value="NZ_BAAAPZ010000003.1"/>
</dbReference>
<accession>A0ABN2WIE9</accession>
<name>A0ABN2WIE9_9MICO</name>